<dbReference type="RefSeq" id="WP_307499930.1">
    <property type="nucleotide sequence ID" value="NZ_JABWGX010000007.1"/>
</dbReference>
<organism evidence="1 2">
    <name type="scientific">Xanthobacter agilis</name>
    <dbReference type="NCBI Taxonomy" id="47492"/>
    <lineage>
        <taxon>Bacteria</taxon>
        <taxon>Pseudomonadati</taxon>
        <taxon>Pseudomonadota</taxon>
        <taxon>Alphaproteobacteria</taxon>
        <taxon>Hyphomicrobiales</taxon>
        <taxon>Xanthobacteraceae</taxon>
        <taxon>Xanthobacter</taxon>
    </lineage>
</organism>
<dbReference type="SUPFAM" id="SSF53474">
    <property type="entry name" value="alpha/beta-Hydrolases"/>
    <property type="match status" value="1"/>
</dbReference>
<name>A0ABU0LBL2_XANAG</name>
<proteinExistence type="predicted"/>
<dbReference type="Proteomes" id="UP001241747">
    <property type="component" value="Unassembled WGS sequence"/>
</dbReference>
<dbReference type="InterPro" id="IPR051321">
    <property type="entry name" value="PHA/PHB_synthase"/>
</dbReference>
<dbReference type="InterPro" id="IPR024501">
    <property type="entry name" value="DUF3141"/>
</dbReference>
<accession>A0ABU0LBL2</accession>
<dbReference type="EMBL" id="JAUSVY010000002">
    <property type="protein sequence ID" value="MDQ0504535.1"/>
    <property type="molecule type" value="Genomic_DNA"/>
</dbReference>
<dbReference type="Gene3D" id="3.40.50.1820">
    <property type="entry name" value="alpha/beta hydrolase"/>
    <property type="match status" value="1"/>
</dbReference>
<evidence type="ECO:0000313" key="2">
    <source>
        <dbReference type="Proteomes" id="UP001241747"/>
    </source>
</evidence>
<sequence>MNAQLMPSKFTNPFFAKVTDGNAWTARQRALALTAQLSELSTMSQLTSKAAGRHFMNISATHGGRLRATFDELTALMGTITSTERSLSDRVKDAQAYVIDRTQRAVLTLDTLRQRGDNFFEHEAAGCPPVLIYDYDVVMDGRSLPRPCNYALLKIKPPEGVEVYPWKRPYVIIDPRAGHGAGIGGFKSDSQVGVALKAGHPVYFVSFSRNPEPGQTLADVSRAEATFVRYVQEQHPDASKPVVIGNCQGGWATLLLGAANPDITGPLVLNGAPVETWSGDVGANPMRYNAGLLGGQVQPMFWSDYGDGVFDGASLVLNFEMLNPGRTWFRKYYDLFEKVDTESGRFLEFEKWWSGFFLLNEPEIVWIVRELFVGNKLARNEARLEHGRVLDVKQIRSPIIVFASHGDNITPVKQAINWIIDTYADETEIRIRGQRIVYMVHDKVGHLGIFVSASIAKREHTQVSSVLKTIEALAPGLYEMTIDDVRGEGQDAQFTVSFAERKMSELPGYGDGREDEVPFAAVQHLSELQGELYDVFLRPMVQASVTRASAEIGRMMHPLRVQRALTSSRNPVMMPLEALSKVVSESRKPVEKENPFVLAERLMADAFEQTIDVVRDIRDAWYEVTFYSIYATPFMRWFGRNYNFERTRKTKEELVGLPEVRAALLHVNSGGFVEAVIRMLILLADARGNVRRDRLERSAKVLTKDEPFLSLPVARKAEIIHEQSLVVEYAREAAIEALPEMLRTPEERRKAAEVVQFVPGPLEEMDPRTLSMLQRIRHVLGLEPATADIALDPLEVTAQAAQ</sequence>
<protein>
    <submittedName>
        <fullName evidence="1">Pimeloyl-ACP methyl ester carboxylesterase</fullName>
    </submittedName>
</protein>
<dbReference type="Pfam" id="PF11339">
    <property type="entry name" value="DUF3141"/>
    <property type="match status" value="1"/>
</dbReference>
<evidence type="ECO:0000313" key="1">
    <source>
        <dbReference type="EMBL" id="MDQ0504535.1"/>
    </source>
</evidence>
<keyword evidence="2" id="KW-1185">Reference proteome</keyword>
<dbReference type="InterPro" id="IPR029058">
    <property type="entry name" value="AB_hydrolase_fold"/>
</dbReference>
<dbReference type="PANTHER" id="PTHR36837">
    <property type="entry name" value="POLY(3-HYDROXYALKANOATE) POLYMERASE SUBUNIT PHAC"/>
    <property type="match status" value="1"/>
</dbReference>
<reference evidence="1 2" key="1">
    <citation type="submission" date="2023-07" db="EMBL/GenBank/DDBJ databases">
        <title>Genomic Encyclopedia of Type Strains, Phase IV (KMG-IV): sequencing the most valuable type-strain genomes for metagenomic binning, comparative biology and taxonomic classification.</title>
        <authorList>
            <person name="Goeker M."/>
        </authorList>
    </citation>
    <scope>NUCLEOTIDE SEQUENCE [LARGE SCALE GENOMIC DNA]</scope>
    <source>
        <strain evidence="1 2">DSM 3770</strain>
    </source>
</reference>
<comment type="caution">
    <text evidence="1">The sequence shown here is derived from an EMBL/GenBank/DDBJ whole genome shotgun (WGS) entry which is preliminary data.</text>
</comment>
<gene>
    <name evidence="1" type="ORF">QOZ94_001309</name>
</gene>
<dbReference type="PANTHER" id="PTHR36837:SF2">
    <property type="entry name" value="POLY(3-HYDROXYALKANOATE) POLYMERASE SUBUNIT PHAC"/>
    <property type="match status" value="1"/>
</dbReference>